<dbReference type="AlphaFoldDB" id="A0A4Z1EIY5"/>
<feature type="region of interest" description="Disordered" evidence="1">
    <location>
        <begin position="23"/>
        <end position="101"/>
    </location>
</feature>
<name>A0A4Z1EIY5_9HELO</name>
<organism evidence="2 3">
    <name type="scientific">Botrytis tulipae</name>
    <dbReference type="NCBI Taxonomy" id="87230"/>
    <lineage>
        <taxon>Eukaryota</taxon>
        <taxon>Fungi</taxon>
        <taxon>Dikarya</taxon>
        <taxon>Ascomycota</taxon>
        <taxon>Pezizomycotina</taxon>
        <taxon>Leotiomycetes</taxon>
        <taxon>Helotiales</taxon>
        <taxon>Sclerotiniaceae</taxon>
        <taxon>Botrytis</taxon>
    </lineage>
</organism>
<feature type="compositionally biased region" description="Basic residues" evidence="1">
    <location>
        <begin position="26"/>
        <end position="46"/>
    </location>
</feature>
<dbReference type="Proteomes" id="UP000297777">
    <property type="component" value="Unassembled WGS sequence"/>
</dbReference>
<protein>
    <submittedName>
        <fullName evidence="2">Uncharacterized protein</fullName>
    </submittedName>
</protein>
<keyword evidence="3" id="KW-1185">Reference proteome</keyword>
<evidence type="ECO:0000256" key="1">
    <source>
        <dbReference type="SAM" id="MobiDB-lite"/>
    </source>
</evidence>
<accession>A0A4Z1EIY5</accession>
<gene>
    <name evidence="2" type="ORF">BTUL_0126g00150</name>
</gene>
<dbReference type="EMBL" id="PQXH01000126">
    <property type="protein sequence ID" value="TGO10762.1"/>
    <property type="molecule type" value="Genomic_DNA"/>
</dbReference>
<feature type="compositionally biased region" description="Polar residues" evidence="1">
    <location>
        <begin position="90"/>
        <end position="101"/>
    </location>
</feature>
<evidence type="ECO:0000313" key="2">
    <source>
        <dbReference type="EMBL" id="TGO10762.1"/>
    </source>
</evidence>
<reference evidence="2 3" key="1">
    <citation type="submission" date="2017-12" db="EMBL/GenBank/DDBJ databases">
        <title>Comparative genomics of Botrytis spp.</title>
        <authorList>
            <person name="Valero-Jimenez C.A."/>
            <person name="Tapia P."/>
            <person name="Veloso J."/>
            <person name="Silva-Moreno E."/>
            <person name="Staats M."/>
            <person name="Valdes J.H."/>
            <person name="Van Kan J.A.L."/>
        </authorList>
    </citation>
    <scope>NUCLEOTIDE SEQUENCE [LARGE SCALE GENOMIC DNA]</scope>
    <source>
        <strain evidence="2 3">Bt9001</strain>
    </source>
</reference>
<sequence length="122" mass="13844">MSNFRILTPVSWHTTELPHITINTSKHNRNGRPGKHCTSCSRHRSAKSKERHTTINTSKPSSKHRRLPNRQNILRDNSPMGKLGGLGILDTTSLRRGTPTPLSEHQLMGSASIHANFYYCRY</sequence>
<evidence type="ECO:0000313" key="3">
    <source>
        <dbReference type="Proteomes" id="UP000297777"/>
    </source>
</evidence>
<comment type="caution">
    <text evidence="2">The sequence shown here is derived from an EMBL/GenBank/DDBJ whole genome shotgun (WGS) entry which is preliminary data.</text>
</comment>
<proteinExistence type="predicted"/>